<name>A0A4R5QKC8_9PROT</name>
<dbReference type="Gene3D" id="3.90.550.10">
    <property type="entry name" value="Spore Coat Polysaccharide Biosynthesis Protein SpsA, Chain A"/>
    <property type="match status" value="1"/>
</dbReference>
<dbReference type="PANTHER" id="PTHR43685:SF2">
    <property type="entry name" value="GLYCOSYLTRANSFERASE 2-LIKE DOMAIN-CONTAINING PROTEIN"/>
    <property type="match status" value="1"/>
</dbReference>
<gene>
    <name evidence="2" type="ORF">E2C06_07010</name>
</gene>
<dbReference type="RefSeq" id="WP_133287888.1">
    <property type="nucleotide sequence ID" value="NZ_SMSJ01000006.1"/>
</dbReference>
<dbReference type="InterPro" id="IPR050834">
    <property type="entry name" value="Glycosyltransf_2"/>
</dbReference>
<protein>
    <submittedName>
        <fullName evidence="2">Glycosyltransferase</fullName>
    </submittedName>
</protein>
<sequence length="898" mass="95401">MPDALPVIGNPPAAAAQDPATVAIAVIIPAWGQPGLLPEALASVLAQRGAPPTAAVVVDDGCPSPSTAAIALQYAAAHPGRVFLLRQRNRGLSAARNTGTDFALAAFPQARALFFLDADNRLLPDFLARAWAALGAAPPGTGWFYPDIDEFGAAQNCACGGDFSLLQLIVQNYCEAGSLVRREVFAAGPRFDTATMKAGFEDWDFWLQAARAGFRGQHLPEAGFLYRRRPESMLSAAERQRDHLLRLLRERHAPLLAPRALAALEAAEAPRFALFEVDRPGVALFLDPARAETVEAPAFRRRLLAAAQAPGAVHAPAICLLAEAEPLALLRDQRLLPMLLWWAERLLRDHDMVALEIVAADRPELSFELREDPEAAIAGSGILLLGNERLMRFAADPLSPEVASLDGEVPLPRIARLRLGLPGPVPAAGAGALRLLQAEIAALAKLRATSAGLPGPWRIDWRGKRSGMAMEARAAIGLGATLPVLPVAGRRDIGFLLPLFAFAGLEKVVMRQAQVLRARGWRTHLVVAGALRMEWGPEVAESFNSVTLFQGLGEGRLEFDIGYFGGTTSRMGTDPAAADAMGVLAHCDAVINTHAAGCHALVAPLRRLGVKVFGALHLVERTPWGEPHGNPHMLAAYEHAYDGVLVISEVLRRWCIGQGLPRDKLLLVRNAPGYATAPARVAEALAARATRDGPLRVLFLGRLDAQKGIDRLAATIAATRGPDVACRVVGREVLGDGARPLLEVPVEPPVQDAAALDALYAWADLLVLPSRFEGVPLVILEAQRLGCAVAATDVGAVAEIVADGADGVLVPADLEEAAIIDRFTGTIHRLAADRAALRAMGAAAASRAAALDWETCMQDLLARLDALVPGSVPMPVPVPVIEDAAMHAPAWVAPRGRP</sequence>
<evidence type="ECO:0000313" key="2">
    <source>
        <dbReference type="EMBL" id="TDH63127.1"/>
    </source>
</evidence>
<proteinExistence type="predicted"/>
<dbReference type="PANTHER" id="PTHR43685">
    <property type="entry name" value="GLYCOSYLTRANSFERASE"/>
    <property type="match status" value="1"/>
</dbReference>
<dbReference type="EMBL" id="SMSJ01000006">
    <property type="protein sequence ID" value="TDH63127.1"/>
    <property type="molecule type" value="Genomic_DNA"/>
</dbReference>
<dbReference type="Pfam" id="PF00535">
    <property type="entry name" value="Glycos_transf_2"/>
    <property type="match status" value="1"/>
</dbReference>
<dbReference type="GO" id="GO:0044010">
    <property type="term" value="P:single-species biofilm formation"/>
    <property type="evidence" value="ECO:0007669"/>
    <property type="project" value="TreeGrafter"/>
</dbReference>
<dbReference type="GO" id="GO:0016740">
    <property type="term" value="F:transferase activity"/>
    <property type="evidence" value="ECO:0007669"/>
    <property type="project" value="UniProtKB-KW"/>
</dbReference>
<comment type="caution">
    <text evidence="2">The sequence shown here is derived from an EMBL/GenBank/DDBJ whole genome shotgun (WGS) entry which is preliminary data.</text>
</comment>
<evidence type="ECO:0000259" key="1">
    <source>
        <dbReference type="Pfam" id="PF00535"/>
    </source>
</evidence>
<dbReference type="SUPFAM" id="SSF53756">
    <property type="entry name" value="UDP-Glycosyltransferase/glycogen phosphorylase"/>
    <property type="match status" value="1"/>
</dbReference>
<dbReference type="InterPro" id="IPR029044">
    <property type="entry name" value="Nucleotide-diphossugar_trans"/>
</dbReference>
<keyword evidence="2" id="KW-0808">Transferase</keyword>
<dbReference type="AlphaFoldDB" id="A0A4R5QKC8"/>
<dbReference type="Pfam" id="PF13692">
    <property type="entry name" value="Glyco_trans_1_4"/>
    <property type="match status" value="1"/>
</dbReference>
<dbReference type="InterPro" id="IPR001173">
    <property type="entry name" value="Glyco_trans_2-like"/>
</dbReference>
<dbReference type="Proteomes" id="UP000295096">
    <property type="component" value="Unassembled WGS sequence"/>
</dbReference>
<accession>A0A4R5QKC8</accession>
<dbReference type="CDD" id="cd03801">
    <property type="entry name" value="GT4_PimA-like"/>
    <property type="match status" value="1"/>
</dbReference>
<dbReference type="Gene3D" id="3.40.50.2000">
    <property type="entry name" value="Glycogen Phosphorylase B"/>
    <property type="match status" value="2"/>
</dbReference>
<dbReference type="CDD" id="cd00761">
    <property type="entry name" value="Glyco_tranf_GTA_type"/>
    <property type="match status" value="1"/>
</dbReference>
<dbReference type="SUPFAM" id="SSF53448">
    <property type="entry name" value="Nucleotide-diphospho-sugar transferases"/>
    <property type="match status" value="1"/>
</dbReference>
<organism evidence="2 3">
    <name type="scientific">Dankookia rubra</name>
    <dbReference type="NCBI Taxonomy" id="1442381"/>
    <lineage>
        <taxon>Bacteria</taxon>
        <taxon>Pseudomonadati</taxon>
        <taxon>Pseudomonadota</taxon>
        <taxon>Alphaproteobacteria</taxon>
        <taxon>Acetobacterales</taxon>
        <taxon>Roseomonadaceae</taxon>
        <taxon>Dankookia</taxon>
    </lineage>
</organism>
<dbReference type="OrthoDB" id="9790710at2"/>
<keyword evidence="3" id="KW-1185">Reference proteome</keyword>
<feature type="domain" description="Glycosyltransferase 2-like" evidence="1">
    <location>
        <begin position="26"/>
        <end position="139"/>
    </location>
</feature>
<evidence type="ECO:0000313" key="3">
    <source>
        <dbReference type="Proteomes" id="UP000295096"/>
    </source>
</evidence>
<reference evidence="2 3" key="1">
    <citation type="journal article" date="2016" name="J. Microbiol.">
        <title>Dankookia rubra gen. nov., sp. nov., an alphaproteobacterium isolated from sediment of a shallow stream.</title>
        <authorList>
            <person name="Kim W.H."/>
            <person name="Kim D.H."/>
            <person name="Kang K."/>
            <person name="Ahn T.Y."/>
        </authorList>
    </citation>
    <scope>NUCLEOTIDE SEQUENCE [LARGE SCALE GENOMIC DNA]</scope>
    <source>
        <strain evidence="2 3">JCM30602</strain>
    </source>
</reference>